<keyword evidence="2" id="KW-0378">Hydrolase</keyword>
<dbReference type="AlphaFoldDB" id="A0A5R9EZ01"/>
<evidence type="ECO:0000259" key="1">
    <source>
        <dbReference type="SMART" id="SM00849"/>
    </source>
</evidence>
<dbReference type="PANTHER" id="PTHR23131">
    <property type="entry name" value="ENDORIBONUCLEASE LACTB2"/>
    <property type="match status" value="1"/>
</dbReference>
<dbReference type="EMBL" id="SWLG01000011">
    <property type="protein sequence ID" value="TLS36417.1"/>
    <property type="molecule type" value="Genomic_DNA"/>
</dbReference>
<accession>A0A5R9EZ01</accession>
<dbReference type="InterPro" id="IPR036388">
    <property type="entry name" value="WH-like_DNA-bd_sf"/>
</dbReference>
<comment type="caution">
    <text evidence="2">The sequence shown here is derived from an EMBL/GenBank/DDBJ whole genome shotgun (WGS) entry which is preliminary data.</text>
</comment>
<dbReference type="InterPro" id="IPR050662">
    <property type="entry name" value="Sec-metab_biosynth-thioest"/>
</dbReference>
<dbReference type="RefSeq" id="WP_138127736.1">
    <property type="nucleotide sequence ID" value="NZ_SWLG01000011.1"/>
</dbReference>
<dbReference type="InterPro" id="IPR036866">
    <property type="entry name" value="RibonucZ/Hydroxyglut_hydro"/>
</dbReference>
<reference evidence="2 3" key="1">
    <citation type="submission" date="2019-04" db="EMBL/GenBank/DDBJ databases">
        <title>Bacillus caeni sp. nov., a bacterium isolated from mangrove sediment.</title>
        <authorList>
            <person name="Huang H."/>
            <person name="Mo K."/>
            <person name="Hu Y."/>
        </authorList>
    </citation>
    <scope>NUCLEOTIDE SEQUENCE [LARGE SCALE GENOMIC DNA]</scope>
    <source>
        <strain evidence="2 3">HB172195</strain>
    </source>
</reference>
<sequence length="324" mass="36919">MKNTSERTKHIIPLTVPTPFAVGPVNCYLLVGDSVTLVDAGAKTKEAKESIARQIKEAGLSIDNIDQILLTHHHPDHVGLINTLSNEKTQLIGHWKNQPWINKDEAFLQHHETFFLDLYKQSGVDPVFFKHTKDVRSYLAFAEENSLDMIVKEGDVLPGNEGWKIIETPGHAESHISLYHEKEKTMIAGDHLIKHISSNPLIEAPYPGESNREKPLLQQRDSWKRSLELDLSIVYTGHGDPIFNTEALIHSRLKSQEERSFIVYEMINERPMTAFEVCQKLFPKVYEKQFGLTLSETIGHLDYLLSIDRIKAVTRGKVTYFQSV</sequence>
<dbReference type="OrthoDB" id="2971563at2"/>
<dbReference type="Proteomes" id="UP000308230">
    <property type="component" value="Unassembled WGS sequence"/>
</dbReference>
<dbReference type="SMART" id="SM00849">
    <property type="entry name" value="Lactamase_B"/>
    <property type="match status" value="1"/>
</dbReference>
<gene>
    <name evidence="2" type="ORF">FCL54_15945</name>
</gene>
<dbReference type="GO" id="GO:0016787">
    <property type="term" value="F:hydrolase activity"/>
    <property type="evidence" value="ECO:0007669"/>
    <property type="project" value="UniProtKB-KW"/>
</dbReference>
<feature type="domain" description="Metallo-beta-lactamase" evidence="1">
    <location>
        <begin position="24"/>
        <end position="238"/>
    </location>
</feature>
<dbReference type="Gene3D" id="3.60.15.10">
    <property type="entry name" value="Ribonuclease Z/Hydroxyacylglutathione hydrolase-like"/>
    <property type="match status" value="1"/>
</dbReference>
<dbReference type="Gene3D" id="1.10.10.10">
    <property type="entry name" value="Winged helix-like DNA-binding domain superfamily/Winged helix DNA-binding domain"/>
    <property type="match status" value="1"/>
</dbReference>
<evidence type="ECO:0000313" key="3">
    <source>
        <dbReference type="Proteomes" id="UP000308230"/>
    </source>
</evidence>
<keyword evidence="3" id="KW-1185">Reference proteome</keyword>
<protein>
    <submittedName>
        <fullName evidence="2">MBL fold metallo-hydrolase</fullName>
    </submittedName>
</protein>
<evidence type="ECO:0000313" key="2">
    <source>
        <dbReference type="EMBL" id="TLS36417.1"/>
    </source>
</evidence>
<dbReference type="PANTHER" id="PTHR23131:SF4">
    <property type="entry name" value="METALLO-BETA-LACTAMASE SUPERFAMILY POTEIN"/>
    <property type="match status" value="1"/>
</dbReference>
<dbReference type="InterPro" id="IPR001279">
    <property type="entry name" value="Metallo-B-lactamas"/>
</dbReference>
<organism evidence="2 3">
    <name type="scientific">Exobacillus caeni</name>
    <dbReference type="NCBI Taxonomy" id="2574798"/>
    <lineage>
        <taxon>Bacteria</taxon>
        <taxon>Bacillati</taxon>
        <taxon>Bacillota</taxon>
        <taxon>Bacilli</taxon>
        <taxon>Bacillales</taxon>
        <taxon>Guptibacillaceae</taxon>
        <taxon>Exobacillus</taxon>
    </lineage>
</organism>
<name>A0A5R9EZ01_9BACL</name>
<dbReference type="Pfam" id="PF00753">
    <property type="entry name" value="Lactamase_B"/>
    <property type="match status" value="1"/>
</dbReference>
<proteinExistence type="predicted"/>
<dbReference type="SUPFAM" id="SSF56281">
    <property type="entry name" value="Metallo-hydrolase/oxidoreductase"/>
    <property type="match status" value="1"/>
</dbReference>